<dbReference type="Proteomes" id="UP001219585">
    <property type="component" value="Chromosome"/>
</dbReference>
<dbReference type="AlphaFoldDB" id="A0AAJ5RL71"/>
<sequence length="104" mass="11930">MQDTENTLKFVYVIDAHGFIITSRVVDTTVRDFENNEIPHTMLPPVHKHKWNGSEWVEGESEEEKVERESQQLLESLKPSPVELADAELEIKMLTILTDLGVVQ</sequence>
<organism evidence="1 2">
    <name type="scientific">Lysinibacillus irui</name>
    <dbReference type="NCBI Taxonomy" id="2998077"/>
    <lineage>
        <taxon>Bacteria</taxon>
        <taxon>Bacillati</taxon>
        <taxon>Bacillota</taxon>
        <taxon>Bacilli</taxon>
        <taxon>Bacillales</taxon>
        <taxon>Bacillaceae</taxon>
        <taxon>Lysinibacillus</taxon>
    </lineage>
</organism>
<dbReference type="EMBL" id="CP113527">
    <property type="protein sequence ID" value="WDV05060.1"/>
    <property type="molecule type" value="Genomic_DNA"/>
</dbReference>
<dbReference type="RefSeq" id="WP_274793293.1">
    <property type="nucleotide sequence ID" value="NZ_CP113527.1"/>
</dbReference>
<evidence type="ECO:0000313" key="2">
    <source>
        <dbReference type="Proteomes" id="UP001219585"/>
    </source>
</evidence>
<dbReference type="KEGG" id="liu:OU989_12105"/>
<gene>
    <name evidence="1" type="ORF">OU989_12105</name>
</gene>
<evidence type="ECO:0000313" key="1">
    <source>
        <dbReference type="EMBL" id="WDV05060.1"/>
    </source>
</evidence>
<reference evidence="1" key="1">
    <citation type="submission" date="2022-11" db="EMBL/GenBank/DDBJ databases">
        <title>Lysinibacillus irui.</title>
        <authorList>
            <person name="Akintayo S.O."/>
        </authorList>
    </citation>
    <scope>NUCLEOTIDE SEQUENCE</scope>
    <source>
        <strain evidence="1">IRB4-01</strain>
    </source>
</reference>
<name>A0AAJ5RL71_9BACI</name>
<proteinExistence type="predicted"/>
<protein>
    <submittedName>
        <fullName evidence="1">Uncharacterized protein</fullName>
    </submittedName>
</protein>
<accession>A0AAJ5RL71</accession>